<protein>
    <submittedName>
        <fullName evidence="1">Uncharacterized protein</fullName>
    </submittedName>
</protein>
<organism evidence="1">
    <name type="scientific">uncultured Desulfobacterium sp</name>
    <dbReference type="NCBI Taxonomy" id="201089"/>
    <lineage>
        <taxon>Bacteria</taxon>
        <taxon>Pseudomonadati</taxon>
        <taxon>Thermodesulfobacteriota</taxon>
        <taxon>Desulfobacteria</taxon>
        <taxon>Desulfobacterales</taxon>
        <taxon>Desulfobacteriaceae</taxon>
        <taxon>Desulfobacterium</taxon>
        <taxon>environmental samples</taxon>
    </lineage>
</organism>
<accession>E1YJH0</accession>
<dbReference type="EMBL" id="FR695877">
    <property type="protein sequence ID" value="CBX31424.1"/>
    <property type="molecule type" value="Genomic_DNA"/>
</dbReference>
<name>E1YJH0_9BACT</name>
<sequence>MLMLRISKWRSKKDSASPKGTKVYRLRLSAANQIIMDINDITYKINGAVMK</sequence>
<dbReference type="AlphaFoldDB" id="E1YJH0"/>
<gene>
    <name evidence="1" type="ORF">N47_E49360</name>
</gene>
<proteinExistence type="predicted"/>
<reference evidence="1" key="1">
    <citation type="journal article" date="2011" name="Environ. Microbiol.">
        <title>Genomic insights into the metabolic potential of the polycyclic aromatic hydrocarbon degrading sulfate-reducing Deltaproteobacterium N47.</title>
        <authorList>
            <person name="Bergmann F."/>
            <person name="Selesi D."/>
            <person name="Weinmaier T."/>
            <person name="Tischler P."/>
            <person name="Rattei T."/>
            <person name="Meckenstock R.U."/>
        </authorList>
    </citation>
    <scope>NUCLEOTIDE SEQUENCE</scope>
</reference>
<evidence type="ECO:0000313" key="1">
    <source>
        <dbReference type="EMBL" id="CBX31424.1"/>
    </source>
</evidence>